<comment type="caution">
    <text evidence="1">The sequence shown here is derived from an EMBL/GenBank/DDBJ whole genome shotgun (WGS) entry which is preliminary data.</text>
</comment>
<keyword evidence="2" id="KW-1185">Reference proteome</keyword>
<protein>
    <submittedName>
        <fullName evidence="1">Uncharacterized protein</fullName>
    </submittedName>
</protein>
<organism evidence="1 2">
    <name type="scientific">Zarea fungicola</name>
    <dbReference type="NCBI Taxonomy" id="93591"/>
    <lineage>
        <taxon>Eukaryota</taxon>
        <taxon>Fungi</taxon>
        <taxon>Dikarya</taxon>
        <taxon>Ascomycota</taxon>
        <taxon>Pezizomycotina</taxon>
        <taxon>Sordariomycetes</taxon>
        <taxon>Hypocreomycetidae</taxon>
        <taxon>Hypocreales</taxon>
        <taxon>Cordycipitaceae</taxon>
        <taxon>Zarea</taxon>
    </lineage>
</organism>
<dbReference type="EMBL" id="JANJQO010000225">
    <property type="protein sequence ID" value="KAJ2980105.1"/>
    <property type="molecule type" value="Genomic_DNA"/>
</dbReference>
<evidence type="ECO:0000313" key="2">
    <source>
        <dbReference type="Proteomes" id="UP001143910"/>
    </source>
</evidence>
<sequence>MVNHQRRIHWYNSWQHQTVNYDNSDLCIGEVLPTLTQTNMSWPGTAAVVNDETWSREAQTLYRAAWRNINLNQWLYEYNIQNTGAYSIETQPRVIRGAHSMEIPQQSLCVDNQGSVGIASLSTNMSQILRGSRTQCGSHSSVEKILYTQPMAAPMTSSPGFSLFPHPGHDTQDTLCTHLGQDIGHALHSVTAVEEQPMVQFDQLVPQQRQASKSCKYSTAAERMQWHHEQAA</sequence>
<gene>
    <name evidence="1" type="ORF">NQ176_g2841</name>
</gene>
<proteinExistence type="predicted"/>
<evidence type="ECO:0000313" key="1">
    <source>
        <dbReference type="EMBL" id="KAJ2980105.1"/>
    </source>
</evidence>
<dbReference type="Proteomes" id="UP001143910">
    <property type="component" value="Unassembled WGS sequence"/>
</dbReference>
<accession>A0ACC1NL93</accession>
<name>A0ACC1NL93_9HYPO</name>
<reference evidence="1" key="1">
    <citation type="submission" date="2022-08" db="EMBL/GenBank/DDBJ databases">
        <title>Genome Sequence of Lecanicillium fungicola.</title>
        <authorList>
            <person name="Buettner E."/>
        </authorList>
    </citation>
    <scope>NUCLEOTIDE SEQUENCE</scope>
    <source>
        <strain evidence="1">Babe33</strain>
    </source>
</reference>